<dbReference type="EMBL" id="LBWP01000001">
    <property type="protein sequence ID" value="KKR11961.1"/>
    <property type="molecule type" value="Genomic_DNA"/>
</dbReference>
<reference evidence="1 2" key="1">
    <citation type="journal article" date="2015" name="Nature">
        <title>rRNA introns, odd ribosomes, and small enigmatic genomes across a large radiation of phyla.</title>
        <authorList>
            <person name="Brown C.T."/>
            <person name="Hug L.A."/>
            <person name="Thomas B.C."/>
            <person name="Sharon I."/>
            <person name="Castelle C.J."/>
            <person name="Singh A."/>
            <person name="Wilkins M.J."/>
            <person name="Williams K.H."/>
            <person name="Banfield J.F."/>
        </authorList>
    </citation>
    <scope>NUCLEOTIDE SEQUENCE [LARGE SCALE GENOMIC DNA]</scope>
</reference>
<protein>
    <submittedName>
        <fullName evidence="1">Uncharacterized protein</fullName>
    </submittedName>
</protein>
<proteinExistence type="predicted"/>
<dbReference type="AlphaFoldDB" id="A0A0G0NGL0"/>
<accession>A0A0G0NGL0</accession>
<sequence>MPRFKEQSPDNLEIFPPAIAINVRFYKITPDGVMGNTRRRLEPESSVGEAHDILEAAEQVGSIHQGDEPPITFKPCRGGTEILTDEKNAKKIAEELRLKGYVDDDTYYAWFNTLGLDGVFSENIPVNTLRRARDSASEAAKKSVDKEIGKAPKGRNLLRRLFG</sequence>
<gene>
    <name evidence="1" type="ORF">UT39_C0001G0016</name>
</gene>
<comment type="caution">
    <text evidence="1">The sequence shown here is derived from an EMBL/GenBank/DDBJ whole genome shotgun (WGS) entry which is preliminary data.</text>
</comment>
<dbReference type="Proteomes" id="UP000034246">
    <property type="component" value="Unassembled WGS sequence"/>
</dbReference>
<evidence type="ECO:0000313" key="2">
    <source>
        <dbReference type="Proteomes" id="UP000034246"/>
    </source>
</evidence>
<name>A0A0G0NGL0_9BACT</name>
<evidence type="ECO:0000313" key="1">
    <source>
        <dbReference type="EMBL" id="KKR11961.1"/>
    </source>
</evidence>
<dbReference type="STRING" id="1618550.UT39_C0001G0016"/>
<organism evidence="1 2">
    <name type="scientific">Candidatus Woesebacteria bacterium GW2011_GWA1_39_21</name>
    <dbReference type="NCBI Taxonomy" id="1618550"/>
    <lineage>
        <taxon>Bacteria</taxon>
        <taxon>Candidatus Woeseibacteriota</taxon>
    </lineage>
</organism>